<evidence type="ECO:0000313" key="2">
    <source>
        <dbReference type="EMBL" id="CAI6361998.1"/>
    </source>
</evidence>
<reference evidence="2 3" key="1">
    <citation type="submission" date="2023-01" db="EMBL/GenBank/DDBJ databases">
        <authorList>
            <person name="Whitehead M."/>
        </authorList>
    </citation>
    <scope>NUCLEOTIDE SEQUENCE [LARGE SCALE GENOMIC DNA]</scope>
</reference>
<dbReference type="InterPro" id="IPR043502">
    <property type="entry name" value="DNA/RNA_pol_sf"/>
</dbReference>
<dbReference type="Pfam" id="PF00078">
    <property type="entry name" value="RVT_1"/>
    <property type="match status" value="1"/>
</dbReference>
<evidence type="ECO:0000313" key="3">
    <source>
        <dbReference type="Proteomes" id="UP001160148"/>
    </source>
</evidence>
<gene>
    <name evidence="2" type="ORF">MEUPH1_LOCUS17118</name>
</gene>
<dbReference type="GO" id="GO:0071897">
    <property type="term" value="P:DNA biosynthetic process"/>
    <property type="evidence" value="ECO:0007669"/>
    <property type="project" value="UniProtKB-ARBA"/>
</dbReference>
<feature type="domain" description="Reverse transcriptase" evidence="1">
    <location>
        <begin position="54"/>
        <end position="218"/>
    </location>
</feature>
<evidence type="ECO:0000259" key="1">
    <source>
        <dbReference type="PROSITE" id="PS50878"/>
    </source>
</evidence>
<proteinExistence type="predicted"/>
<dbReference type="PROSITE" id="PS50878">
    <property type="entry name" value="RT_POL"/>
    <property type="match status" value="1"/>
</dbReference>
<organism evidence="2 3">
    <name type="scientific">Macrosiphum euphorbiae</name>
    <name type="common">potato aphid</name>
    <dbReference type="NCBI Taxonomy" id="13131"/>
    <lineage>
        <taxon>Eukaryota</taxon>
        <taxon>Metazoa</taxon>
        <taxon>Ecdysozoa</taxon>
        <taxon>Arthropoda</taxon>
        <taxon>Hexapoda</taxon>
        <taxon>Insecta</taxon>
        <taxon>Pterygota</taxon>
        <taxon>Neoptera</taxon>
        <taxon>Paraneoptera</taxon>
        <taxon>Hemiptera</taxon>
        <taxon>Sternorrhyncha</taxon>
        <taxon>Aphidomorpha</taxon>
        <taxon>Aphidoidea</taxon>
        <taxon>Aphididae</taxon>
        <taxon>Macrosiphini</taxon>
        <taxon>Macrosiphum</taxon>
    </lineage>
</organism>
<dbReference type="AlphaFoldDB" id="A0AAV0X1T1"/>
<protein>
    <recommendedName>
        <fullName evidence="1">Reverse transcriptase domain-containing protein</fullName>
    </recommendedName>
</protein>
<name>A0AAV0X1T1_9HEMI</name>
<dbReference type="Proteomes" id="UP001160148">
    <property type="component" value="Unassembled WGS sequence"/>
</dbReference>
<dbReference type="InterPro" id="IPR000477">
    <property type="entry name" value="RT_dom"/>
</dbReference>
<dbReference type="SUPFAM" id="SSF56672">
    <property type="entry name" value="DNA/RNA polymerases"/>
    <property type="match status" value="1"/>
</dbReference>
<dbReference type="CDD" id="cd01650">
    <property type="entry name" value="RT_nLTR_like"/>
    <property type="match status" value="1"/>
</dbReference>
<dbReference type="EMBL" id="CARXXK010000003">
    <property type="protein sequence ID" value="CAI6361998.1"/>
    <property type="molecule type" value="Genomic_DNA"/>
</dbReference>
<comment type="caution">
    <text evidence="2">The sequence shown here is derived from an EMBL/GenBank/DDBJ whole genome shotgun (WGS) entry which is preliminary data.</text>
</comment>
<accession>A0AAV0X1T1</accession>
<keyword evidence="3" id="KW-1185">Reference proteome</keyword>
<dbReference type="PANTHER" id="PTHR19446">
    <property type="entry name" value="REVERSE TRANSCRIPTASES"/>
    <property type="match status" value="1"/>
</dbReference>
<sequence length="218" mass="24739">MGYANNATFSVEDVLHGPSSLENVWSIGPDGLSGHFLYELRTIIAYPLWLLFRRSLDEGVFPSMFKFSSVTPIPKSGSPSVVSNYRPISIQSHISKMFEHIVLNSIQPTVNSILAEEQHGFHPRRSTTTCNLVFNNYVFDSFQQRTQVDVIYIDFQKSFDSVNHNVLIHILKESGFGEPLLSWLRSFVSNRYQWVKVFDVKSNLFLASSGVPQGSLCR</sequence>